<protein>
    <submittedName>
        <fullName evidence="2">MBL fold metallo-hydrolase</fullName>
    </submittedName>
</protein>
<evidence type="ECO:0000313" key="2">
    <source>
        <dbReference type="EMBL" id="QEH93999.1"/>
    </source>
</evidence>
<dbReference type="InterPro" id="IPR051453">
    <property type="entry name" value="MBL_Glyoxalase_II"/>
</dbReference>
<dbReference type="Proteomes" id="UP000323565">
    <property type="component" value="Chromosome"/>
</dbReference>
<sequence>MAEFTDQGAAVLAHEDGLRIQRVVTSGTFELDGGSWDVDNNVWLIGDDREVAVVDPAHDAAPILDAVAGRTVVGIWCTHAHNDHITAAGDVREASGAPVFLHPEDRVLWDMTYDWQPDEALADGDELTVAGTSVRVIHTPGHAPGAVCFFVPALGAVLTGDTLFQGGPGATGRSYSDKPTLVASIREKLFTLPGDTVVLTGHGDSTTLAAEEVGLEDE</sequence>
<proteinExistence type="predicted"/>
<name>A0ABX5ZBL1_9MICO</name>
<organism evidence="2 3">
    <name type="scientific">Dermacoccus abyssi</name>
    <dbReference type="NCBI Taxonomy" id="322596"/>
    <lineage>
        <taxon>Bacteria</taxon>
        <taxon>Bacillati</taxon>
        <taxon>Actinomycetota</taxon>
        <taxon>Actinomycetes</taxon>
        <taxon>Micrococcales</taxon>
        <taxon>Dermacoccaceae</taxon>
        <taxon>Dermacoccus</taxon>
    </lineage>
</organism>
<dbReference type="PANTHER" id="PTHR46233">
    <property type="entry name" value="HYDROXYACYLGLUTATHIONE HYDROLASE GLOC"/>
    <property type="match status" value="1"/>
</dbReference>
<gene>
    <name evidence="2" type="ORF">FV141_10985</name>
</gene>
<feature type="domain" description="Metallo-beta-lactamase" evidence="1">
    <location>
        <begin position="39"/>
        <end position="202"/>
    </location>
</feature>
<dbReference type="Gene3D" id="3.60.15.10">
    <property type="entry name" value="Ribonuclease Z/Hydroxyacylglutathione hydrolase-like"/>
    <property type="match status" value="1"/>
</dbReference>
<keyword evidence="3" id="KW-1185">Reference proteome</keyword>
<evidence type="ECO:0000259" key="1">
    <source>
        <dbReference type="SMART" id="SM00849"/>
    </source>
</evidence>
<dbReference type="SMART" id="SM00849">
    <property type="entry name" value="Lactamase_B"/>
    <property type="match status" value="1"/>
</dbReference>
<dbReference type="CDD" id="cd06262">
    <property type="entry name" value="metallo-hydrolase-like_MBL-fold"/>
    <property type="match status" value="1"/>
</dbReference>
<accession>A0ABX5ZBL1</accession>
<dbReference type="SUPFAM" id="SSF56281">
    <property type="entry name" value="Metallo-hydrolase/oxidoreductase"/>
    <property type="match status" value="1"/>
</dbReference>
<reference evidence="2 3" key="1">
    <citation type="submission" date="2019-08" db="EMBL/GenBank/DDBJ databases">
        <title>Dermacoccus abyssi strain HZAU 226, whole genome Nanopore sequencing project.</title>
        <authorList>
            <person name="Guo A."/>
            <person name="Zhang X."/>
            <person name="Ruan Y."/>
            <person name="Liu W."/>
            <person name="Chen Q."/>
            <person name="Gu L."/>
        </authorList>
    </citation>
    <scope>NUCLEOTIDE SEQUENCE [LARGE SCALE GENOMIC DNA]</scope>
    <source>
        <strain evidence="2 3">HZAU 226</strain>
    </source>
</reference>
<dbReference type="EMBL" id="CP043031">
    <property type="protein sequence ID" value="QEH93999.1"/>
    <property type="molecule type" value="Genomic_DNA"/>
</dbReference>
<dbReference type="InterPro" id="IPR001279">
    <property type="entry name" value="Metallo-B-lactamas"/>
</dbReference>
<dbReference type="Pfam" id="PF00753">
    <property type="entry name" value="Lactamase_B"/>
    <property type="match status" value="1"/>
</dbReference>
<dbReference type="InterPro" id="IPR036866">
    <property type="entry name" value="RibonucZ/Hydroxyglut_hydro"/>
</dbReference>
<dbReference type="PANTHER" id="PTHR46233:SF4">
    <property type="entry name" value="METALLO-BETA-LACTAMASE DOMAIN-CONTAINING PROTEIN"/>
    <property type="match status" value="1"/>
</dbReference>
<evidence type="ECO:0000313" key="3">
    <source>
        <dbReference type="Proteomes" id="UP000323565"/>
    </source>
</evidence>